<evidence type="ECO:0000256" key="7">
    <source>
        <dbReference type="SAM" id="Phobius"/>
    </source>
</evidence>
<reference evidence="9 10" key="1">
    <citation type="journal article" date="2023" name="Ecotoxicol. Environ. Saf.">
        <title>Mercury remediation potential of mercury-resistant strain Rheinheimera metallidurans sp. nov. isolated from a municipal waste dumping site.</title>
        <authorList>
            <person name="Yadav V."/>
            <person name="Manjhi A."/>
            <person name="Vadakedath N."/>
        </authorList>
    </citation>
    <scope>NUCLEOTIDE SEQUENCE [LARGE SCALE GENOMIC DNA]</scope>
    <source>
        <strain evidence="9 10">E-49</strain>
    </source>
</reference>
<evidence type="ECO:0000256" key="6">
    <source>
        <dbReference type="ARBA" id="ARBA00023136"/>
    </source>
</evidence>
<dbReference type="Proteomes" id="UP001375382">
    <property type="component" value="Unassembled WGS sequence"/>
</dbReference>
<keyword evidence="6 7" id="KW-0472">Membrane</keyword>
<keyword evidence="10" id="KW-1185">Reference proteome</keyword>
<protein>
    <submittedName>
        <fullName evidence="9">Type II secretion system inner membrane protein GspF</fullName>
    </submittedName>
</protein>
<name>A0ABU8C657_9GAMM</name>
<evidence type="ECO:0000313" key="10">
    <source>
        <dbReference type="Proteomes" id="UP001375382"/>
    </source>
</evidence>
<gene>
    <name evidence="9" type="primary">gspF</name>
    <name evidence="9" type="ORF">MN202_08620</name>
</gene>
<feature type="domain" description="Type II secretion system protein GspF" evidence="8">
    <location>
        <begin position="274"/>
        <end position="396"/>
    </location>
</feature>
<dbReference type="InterPro" id="IPR042094">
    <property type="entry name" value="T2SS_GspF_sf"/>
</dbReference>
<keyword evidence="5 7" id="KW-1133">Transmembrane helix</keyword>
<dbReference type="EMBL" id="JALAAR010000006">
    <property type="protein sequence ID" value="MEH8017294.1"/>
    <property type="molecule type" value="Genomic_DNA"/>
</dbReference>
<evidence type="ECO:0000256" key="3">
    <source>
        <dbReference type="ARBA" id="ARBA00022475"/>
    </source>
</evidence>
<organism evidence="9 10">
    <name type="scientific">Rheinheimera muenzenbergensis</name>
    <dbReference type="NCBI Taxonomy" id="1193628"/>
    <lineage>
        <taxon>Bacteria</taxon>
        <taxon>Pseudomonadati</taxon>
        <taxon>Pseudomonadota</taxon>
        <taxon>Gammaproteobacteria</taxon>
        <taxon>Chromatiales</taxon>
        <taxon>Chromatiaceae</taxon>
        <taxon>Rheinheimera</taxon>
    </lineage>
</organism>
<dbReference type="NCBIfam" id="TIGR02120">
    <property type="entry name" value="GspF"/>
    <property type="match status" value="1"/>
</dbReference>
<evidence type="ECO:0000259" key="8">
    <source>
        <dbReference type="Pfam" id="PF00482"/>
    </source>
</evidence>
<dbReference type="PANTHER" id="PTHR30012">
    <property type="entry name" value="GENERAL SECRETION PATHWAY PROTEIN"/>
    <property type="match status" value="1"/>
</dbReference>
<accession>A0ABU8C657</accession>
<feature type="domain" description="Type II secretion system protein GspF" evidence="8">
    <location>
        <begin position="72"/>
        <end position="194"/>
    </location>
</feature>
<comment type="subcellular location">
    <subcellularLocation>
        <location evidence="1">Cell membrane</location>
        <topology evidence="1">Multi-pass membrane protein</topology>
    </subcellularLocation>
</comment>
<dbReference type="PANTHER" id="PTHR30012:SF0">
    <property type="entry name" value="TYPE II SECRETION SYSTEM PROTEIN F-RELATED"/>
    <property type="match status" value="1"/>
</dbReference>
<dbReference type="RefSeq" id="WP_335735704.1">
    <property type="nucleotide sequence ID" value="NZ_JALAAR010000006.1"/>
</dbReference>
<sequence length="406" mass="45108">MAAFEYQALDARGKTTKGVLEADNARHARSLLREQKLAPVSVTLASQQEKLLASGKQWFKRKISASELALLTRQLATLVEAALPIEGALLAVAEQCDKPRLKNMMMTVRSKVVEGYSLAEGLAEFPHVFDHLFRSMVAAGEKSGHLDQVLNRLADYTEQRQHMRNQILMASIYPVVMVVVALAIIGILLSFVVPKITEQFEYMGQQLPALTRFMIGASEFVQSYGIWLVLAIVLAVSLWQRLLKKPAIRLNYDRRLLRFGIIGRIVSSINTARFARTLSILNASGVPLLEAMRISADVLSNSHMKNSVAEAAARVREGTSLRTALEQTKLFPPMMLHMIASGEKSGQLDGMLERAANTLDREFEMTMTVSLEIFKPVIVIILAIVVFLIVLSILLPILELNNMIGR</sequence>
<evidence type="ECO:0000256" key="1">
    <source>
        <dbReference type="ARBA" id="ARBA00004651"/>
    </source>
</evidence>
<feature type="transmembrane region" description="Helical" evidence="7">
    <location>
        <begin position="167"/>
        <end position="193"/>
    </location>
</feature>
<dbReference type="InterPro" id="IPR011850">
    <property type="entry name" value="T2SS_GspF"/>
</dbReference>
<evidence type="ECO:0000256" key="2">
    <source>
        <dbReference type="ARBA" id="ARBA00005745"/>
    </source>
</evidence>
<evidence type="ECO:0000256" key="4">
    <source>
        <dbReference type="ARBA" id="ARBA00022692"/>
    </source>
</evidence>
<keyword evidence="4 7" id="KW-0812">Transmembrane</keyword>
<evidence type="ECO:0000256" key="5">
    <source>
        <dbReference type="ARBA" id="ARBA00022989"/>
    </source>
</evidence>
<proteinExistence type="inferred from homology"/>
<comment type="similarity">
    <text evidence="2">Belongs to the GSP F family.</text>
</comment>
<dbReference type="InterPro" id="IPR003004">
    <property type="entry name" value="GspF/PilC"/>
</dbReference>
<comment type="caution">
    <text evidence="9">The sequence shown here is derived from an EMBL/GenBank/DDBJ whole genome shotgun (WGS) entry which is preliminary data.</text>
</comment>
<dbReference type="Pfam" id="PF00482">
    <property type="entry name" value="T2SSF"/>
    <property type="match status" value="2"/>
</dbReference>
<evidence type="ECO:0000313" key="9">
    <source>
        <dbReference type="EMBL" id="MEH8017294.1"/>
    </source>
</evidence>
<dbReference type="PRINTS" id="PR00812">
    <property type="entry name" value="BCTERIALGSPF"/>
</dbReference>
<dbReference type="Gene3D" id="1.20.81.30">
    <property type="entry name" value="Type II secretion system (T2SS), domain F"/>
    <property type="match status" value="2"/>
</dbReference>
<keyword evidence="3" id="KW-1003">Cell membrane</keyword>
<dbReference type="InterPro" id="IPR018076">
    <property type="entry name" value="T2SS_GspF_dom"/>
</dbReference>
<feature type="transmembrane region" description="Helical" evidence="7">
    <location>
        <begin position="213"/>
        <end position="239"/>
    </location>
</feature>
<feature type="transmembrane region" description="Helical" evidence="7">
    <location>
        <begin position="377"/>
        <end position="398"/>
    </location>
</feature>